<feature type="compositionally biased region" description="Polar residues" evidence="1">
    <location>
        <begin position="179"/>
        <end position="188"/>
    </location>
</feature>
<feature type="region of interest" description="Disordered" evidence="1">
    <location>
        <begin position="1"/>
        <end position="62"/>
    </location>
</feature>
<sequence length="246" mass="26347">MFRNVTNNRADGGVSARQQQRQQQPWSSSLDGSLRKRRAPYADSDPEDEDEESAALPGVKKQRMAYPSIDTAFISPPVTPTTLPMARRQNSDVAMEDLDMLMADSQPGTSSSSSSNSQTHHRWDSAAAAAGGRHVPAFVAQESNASAMSVLAGDDDDNVINRPHTPGMIMRDLTRLEVSPSSEIQSRGWSGMGGATKGGSMQTSCGGGGGKMATAASKGRFTMGYRADCEKCRSRMPGHWAHPPTM</sequence>
<evidence type="ECO:0000313" key="2">
    <source>
        <dbReference type="EMBL" id="KAK6353118.1"/>
    </source>
</evidence>
<comment type="caution">
    <text evidence="2">The sequence shown here is derived from an EMBL/GenBank/DDBJ whole genome shotgun (WGS) entry which is preliminary data.</text>
</comment>
<evidence type="ECO:0000313" key="3">
    <source>
        <dbReference type="Proteomes" id="UP001375240"/>
    </source>
</evidence>
<organism evidence="2 3">
    <name type="scientific">Orbilia brochopaga</name>
    <dbReference type="NCBI Taxonomy" id="3140254"/>
    <lineage>
        <taxon>Eukaryota</taxon>
        <taxon>Fungi</taxon>
        <taxon>Dikarya</taxon>
        <taxon>Ascomycota</taxon>
        <taxon>Pezizomycotina</taxon>
        <taxon>Orbiliomycetes</taxon>
        <taxon>Orbiliales</taxon>
        <taxon>Orbiliaceae</taxon>
        <taxon>Orbilia</taxon>
    </lineage>
</organism>
<protein>
    <submittedName>
        <fullName evidence="2">Uncharacterized protein</fullName>
    </submittedName>
</protein>
<evidence type="ECO:0000256" key="1">
    <source>
        <dbReference type="SAM" id="MobiDB-lite"/>
    </source>
</evidence>
<dbReference type="Proteomes" id="UP001375240">
    <property type="component" value="Unassembled WGS sequence"/>
</dbReference>
<dbReference type="AlphaFoldDB" id="A0AAV9V020"/>
<feature type="region of interest" description="Disordered" evidence="1">
    <location>
        <begin position="179"/>
        <end position="208"/>
    </location>
</feature>
<feature type="region of interest" description="Disordered" evidence="1">
    <location>
        <begin position="103"/>
        <end position="128"/>
    </location>
</feature>
<accession>A0AAV9V020</accession>
<name>A0AAV9V020_9PEZI</name>
<proteinExistence type="predicted"/>
<keyword evidence="3" id="KW-1185">Reference proteome</keyword>
<reference evidence="2 3" key="1">
    <citation type="submission" date="2019-10" db="EMBL/GenBank/DDBJ databases">
        <authorList>
            <person name="Palmer J.M."/>
        </authorList>
    </citation>
    <scope>NUCLEOTIDE SEQUENCE [LARGE SCALE GENOMIC DNA]</scope>
    <source>
        <strain evidence="2 3">TWF696</strain>
    </source>
</reference>
<dbReference type="EMBL" id="JAVHNQ010000003">
    <property type="protein sequence ID" value="KAK6353118.1"/>
    <property type="molecule type" value="Genomic_DNA"/>
</dbReference>
<gene>
    <name evidence="2" type="ORF">TWF696_005108</name>
</gene>
<feature type="compositionally biased region" description="Acidic residues" evidence="1">
    <location>
        <begin position="44"/>
        <end position="53"/>
    </location>
</feature>